<accession>A0A8J7QA82</accession>
<dbReference type="GO" id="GO:0005737">
    <property type="term" value="C:cytoplasm"/>
    <property type="evidence" value="ECO:0007669"/>
    <property type="project" value="TreeGrafter"/>
</dbReference>
<organism evidence="8 9">
    <name type="scientific">Acanthopleuribacter pedis</name>
    <dbReference type="NCBI Taxonomy" id="442870"/>
    <lineage>
        <taxon>Bacteria</taxon>
        <taxon>Pseudomonadati</taxon>
        <taxon>Acidobacteriota</taxon>
        <taxon>Holophagae</taxon>
        <taxon>Acanthopleuribacterales</taxon>
        <taxon>Acanthopleuribacteraceae</taxon>
        <taxon>Acanthopleuribacter</taxon>
    </lineage>
</organism>
<dbReference type="GO" id="GO:0016831">
    <property type="term" value="F:carboxy-lyase activity"/>
    <property type="evidence" value="ECO:0007669"/>
    <property type="project" value="UniProtKB-KW"/>
</dbReference>
<evidence type="ECO:0000313" key="9">
    <source>
        <dbReference type="Proteomes" id="UP000664417"/>
    </source>
</evidence>
<evidence type="ECO:0000256" key="6">
    <source>
        <dbReference type="PIRSR" id="PIRSR602129-50"/>
    </source>
</evidence>
<evidence type="ECO:0000256" key="7">
    <source>
        <dbReference type="RuleBase" id="RU000382"/>
    </source>
</evidence>
<dbReference type="EMBL" id="JAFREP010000018">
    <property type="protein sequence ID" value="MBO1320610.1"/>
    <property type="molecule type" value="Genomic_DNA"/>
</dbReference>
<keyword evidence="5 7" id="KW-0456">Lyase</keyword>
<evidence type="ECO:0000256" key="1">
    <source>
        <dbReference type="ARBA" id="ARBA00001933"/>
    </source>
</evidence>
<evidence type="ECO:0000256" key="3">
    <source>
        <dbReference type="ARBA" id="ARBA00022793"/>
    </source>
</evidence>
<comment type="similarity">
    <text evidence="2 7">Belongs to the group II decarboxylase family.</text>
</comment>
<dbReference type="Gene3D" id="3.40.640.10">
    <property type="entry name" value="Type I PLP-dependent aspartate aminotransferase-like (Major domain)"/>
    <property type="match status" value="1"/>
</dbReference>
<reference evidence="8" key="1">
    <citation type="submission" date="2021-03" db="EMBL/GenBank/DDBJ databases">
        <authorList>
            <person name="Wang G."/>
        </authorList>
    </citation>
    <scope>NUCLEOTIDE SEQUENCE</scope>
    <source>
        <strain evidence="8">KCTC 12899</strain>
    </source>
</reference>
<dbReference type="PANTHER" id="PTHR45677:SF8">
    <property type="entry name" value="CYSTEINE SULFINIC ACID DECARBOXYLASE"/>
    <property type="match status" value="1"/>
</dbReference>
<evidence type="ECO:0000256" key="5">
    <source>
        <dbReference type="ARBA" id="ARBA00023239"/>
    </source>
</evidence>
<dbReference type="InterPro" id="IPR015424">
    <property type="entry name" value="PyrdxlP-dep_Trfase"/>
</dbReference>
<comment type="caution">
    <text evidence="8">The sequence shown here is derived from an EMBL/GenBank/DDBJ whole genome shotgun (WGS) entry which is preliminary data.</text>
</comment>
<dbReference type="PANTHER" id="PTHR45677">
    <property type="entry name" value="GLUTAMATE DECARBOXYLASE-RELATED"/>
    <property type="match status" value="1"/>
</dbReference>
<dbReference type="Pfam" id="PF00282">
    <property type="entry name" value="Pyridoxal_deC"/>
    <property type="match status" value="1"/>
</dbReference>
<dbReference type="InterPro" id="IPR010977">
    <property type="entry name" value="Aromatic_deC"/>
</dbReference>
<keyword evidence="4 6" id="KW-0663">Pyridoxal phosphate</keyword>
<keyword evidence="9" id="KW-1185">Reference proteome</keyword>
<dbReference type="InterPro" id="IPR015421">
    <property type="entry name" value="PyrdxlP-dep_Trfase_major"/>
</dbReference>
<dbReference type="Gene3D" id="3.90.1150.170">
    <property type="match status" value="1"/>
</dbReference>
<dbReference type="GO" id="GO:0019752">
    <property type="term" value="P:carboxylic acid metabolic process"/>
    <property type="evidence" value="ECO:0007669"/>
    <property type="project" value="InterPro"/>
</dbReference>
<dbReference type="SUPFAM" id="SSF53383">
    <property type="entry name" value="PLP-dependent transferases"/>
    <property type="match status" value="1"/>
</dbReference>
<dbReference type="GO" id="GO:0006520">
    <property type="term" value="P:amino acid metabolic process"/>
    <property type="evidence" value="ECO:0007669"/>
    <property type="project" value="InterPro"/>
</dbReference>
<proteinExistence type="inferred from homology"/>
<gene>
    <name evidence="8" type="ORF">J3U88_19185</name>
</gene>
<dbReference type="GO" id="GO:0030170">
    <property type="term" value="F:pyridoxal phosphate binding"/>
    <property type="evidence" value="ECO:0007669"/>
    <property type="project" value="InterPro"/>
</dbReference>
<evidence type="ECO:0000256" key="2">
    <source>
        <dbReference type="ARBA" id="ARBA00009533"/>
    </source>
</evidence>
<dbReference type="PRINTS" id="PR00800">
    <property type="entry name" value="YHDCRBOXLASE"/>
</dbReference>
<dbReference type="AlphaFoldDB" id="A0A8J7QA82"/>
<protein>
    <submittedName>
        <fullName evidence="8">Uncharacterized protein</fullName>
    </submittedName>
</protein>
<keyword evidence="3" id="KW-0210">Decarboxylase</keyword>
<dbReference type="InterPro" id="IPR002129">
    <property type="entry name" value="PyrdxlP-dep_de-COase"/>
</dbReference>
<evidence type="ECO:0000313" key="8">
    <source>
        <dbReference type="EMBL" id="MBO1320610.1"/>
    </source>
</evidence>
<feature type="modified residue" description="N6-(pyridoxal phosphate)lysine" evidence="6">
    <location>
        <position position="301"/>
    </location>
</feature>
<dbReference type="Proteomes" id="UP000664417">
    <property type="component" value="Unassembled WGS sequence"/>
</dbReference>
<evidence type="ECO:0000256" key="4">
    <source>
        <dbReference type="ARBA" id="ARBA00022898"/>
    </source>
</evidence>
<comment type="cofactor">
    <cofactor evidence="1 6 7">
        <name>pyridoxal 5'-phosphate</name>
        <dbReference type="ChEBI" id="CHEBI:597326"/>
    </cofactor>
</comment>
<name>A0A8J7QA82_9BACT</name>
<sequence>MSWLQDAHNQETIDNIMGRLATLLKKHYEQPEAAACVPPLDQARLKALFHQEHPPEQGMGFEAAMEHFENDIMANSIRTWHPLFLNQMFAGASFPAIVGDLLAGMLNPTLATFEASPAGTLIERSVATWMAEIIGMKPGSSGIFLPGGSLSNLMALTVARDTKLGPDIRQKGVGAQKVGILVSAGCHYSIANAAHLLGLGTDSVIKVATNDRNELLIEDFKDKLAMCDREGRRVFAAVATCGITVTGGFDPLQEMIEVCRDRDIHVHVDAAFGGAMAMTRFGKELFRGIEQADSVIWDAHKWLHSPLTCTVLLLPNPSLLKAVFASNASYLFHNPDHEPDATDDLGQYTLLCGKRFDALKVWLLFQIYGRNYFAELAEERWQFSLQIHQWLRNDADFEPCYDLRSPVMCFRYAPEALAGADAAYCDRLHRWCRQKTMERGLALFNMSKLEGRVVYRAILINPLSTQAKMEELFENLRELGEQFMRENPVSAG</sequence>